<sequence>MTAFKKAYGYITRVKDEQVQILVFRHKDIPEAGIQIPKGTVHENEDTYDAMIREIQEETGIQHFEVKELLAEDFWENVDGAMHHRYFYKVVCKKTADEWSHNPSGGGAEKGLTFQFFWISSEKDVELIRGHGDYLTKVLD</sequence>
<evidence type="ECO:0000313" key="4">
    <source>
        <dbReference type="Proteomes" id="UP000297776"/>
    </source>
</evidence>
<accession>A0A4Y8LAR4</accession>
<dbReference type="EMBL" id="SORX01000010">
    <property type="protein sequence ID" value="TFD99467.1"/>
    <property type="molecule type" value="Genomic_DNA"/>
</dbReference>
<organism evidence="3 4">
    <name type="scientific">Jeotgalibacillus salarius</name>
    <dbReference type="NCBI Taxonomy" id="546023"/>
    <lineage>
        <taxon>Bacteria</taxon>
        <taxon>Bacillati</taxon>
        <taxon>Bacillota</taxon>
        <taxon>Bacilli</taxon>
        <taxon>Bacillales</taxon>
        <taxon>Caryophanaceae</taxon>
        <taxon>Jeotgalibacillus</taxon>
    </lineage>
</organism>
<reference evidence="3 4" key="1">
    <citation type="submission" date="2019-03" db="EMBL/GenBank/DDBJ databases">
        <authorList>
            <person name="Yang Y."/>
        </authorList>
    </citation>
    <scope>NUCLEOTIDE SEQUENCE [LARGE SCALE GENOMIC DNA]</scope>
    <source>
        <strain evidence="3 4">ASL-1</strain>
    </source>
</reference>
<dbReference type="PROSITE" id="PS00893">
    <property type="entry name" value="NUDIX_BOX"/>
    <property type="match status" value="1"/>
</dbReference>
<dbReference type="GO" id="GO:0016787">
    <property type="term" value="F:hydrolase activity"/>
    <property type="evidence" value="ECO:0007669"/>
    <property type="project" value="UniProtKB-KW"/>
</dbReference>
<comment type="caution">
    <text evidence="3">The sequence shown here is derived from an EMBL/GenBank/DDBJ whole genome shotgun (WGS) entry which is preliminary data.</text>
</comment>
<keyword evidence="4" id="KW-1185">Reference proteome</keyword>
<evidence type="ECO:0000259" key="2">
    <source>
        <dbReference type="PROSITE" id="PS51462"/>
    </source>
</evidence>
<dbReference type="PROSITE" id="PS51462">
    <property type="entry name" value="NUDIX"/>
    <property type="match status" value="1"/>
</dbReference>
<dbReference type="AlphaFoldDB" id="A0A4Y8LAR4"/>
<dbReference type="InterPro" id="IPR015797">
    <property type="entry name" value="NUDIX_hydrolase-like_dom_sf"/>
</dbReference>
<dbReference type="SUPFAM" id="SSF55811">
    <property type="entry name" value="Nudix"/>
    <property type="match status" value="1"/>
</dbReference>
<gene>
    <name evidence="3" type="ORF">E2626_14505</name>
</gene>
<dbReference type="InterPro" id="IPR020084">
    <property type="entry name" value="NUDIX_hydrolase_CS"/>
</dbReference>
<dbReference type="Gene3D" id="3.90.79.10">
    <property type="entry name" value="Nucleoside Triphosphate Pyrophosphohydrolase"/>
    <property type="match status" value="1"/>
</dbReference>
<feature type="domain" description="Nudix hydrolase" evidence="2">
    <location>
        <begin position="3"/>
        <end position="140"/>
    </location>
</feature>
<dbReference type="OrthoDB" id="2661124at2"/>
<name>A0A4Y8LAR4_9BACL</name>
<dbReference type="RefSeq" id="WP_134382509.1">
    <property type="nucleotide sequence ID" value="NZ_SORX01000010.1"/>
</dbReference>
<dbReference type="Pfam" id="PF00293">
    <property type="entry name" value="NUDIX"/>
    <property type="match status" value="1"/>
</dbReference>
<evidence type="ECO:0000256" key="1">
    <source>
        <dbReference type="ARBA" id="ARBA00022801"/>
    </source>
</evidence>
<protein>
    <submittedName>
        <fullName evidence="3">NUDIX domain-containing protein</fullName>
    </submittedName>
</protein>
<dbReference type="Proteomes" id="UP000297776">
    <property type="component" value="Unassembled WGS sequence"/>
</dbReference>
<dbReference type="InterPro" id="IPR000086">
    <property type="entry name" value="NUDIX_hydrolase_dom"/>
</dbReference>
<evidence type="ECO:0000313" key="3">
    <source>
        <dbReference type="EMBL" id="TFD99467.1"/>
    </source>
</evidence>
<keyword evidence="1" id="KW-0378">Hydrolase</keyword>
<dbReference type="CDD" id="cd04663">
    <property type="entry name" value="NUDIX_Hydrolase"/>
    <property type="match status" value="1"/>
</dbReference>
<proteinExistence type="predicted"/>